<evidence type="ECO:0000256" key="3">
    <source>
        <dbReference type="ARBA" id="ARBA00022741"/>
    </source>
</evidence>
<dbReference type="GO" id="GO:0005524">
    <property type="term" value="F:ATP binding"/>
    <property type="evidence" value="ECO:0007669"/>
    <property type="project" value="UniProtKB-KW"/>
</dbReference>
<dbReference type="AlphaFoldDB" id="X1CT99"/>
<evidence type="ECO:0000256" key="4">
    <source>
        <dbReference type="ARBA" id="ARBA00022777"/>
    </source>
</evidence>
<evidence type="ECO:0000256" key="1">
    <source>
        <dbReference type="ARBA" id="ARBA00022553"/>
    </source>
</evidence>
<evidence type="ECO:0000313" key="8">
    <source>
        <dbReference type="EMBL" id="GAH10997.1"/>
    </source>
</evidence>
<comment type="caution">
    <text evidence="8">The sequence shown here is derived from an EMBL/GenBank/DDBJ whole genome shotgun (WGS) entry which is preliminary data.</text>
</comment>
<dbReference type="SMART" id="SM00387">
    <property type="entry name" value="HATPase_c"/>
    <property type="match status" value="1"/>
</dbReference>
<dbReference type="InterPro" id="IPR004358">
    <property type="entry name" value="Sig_transdc_His_kin-like_C"/>
</dbReference>
<keyword evidence="3" id="KW-0547">Nucleotide-binding</keyword>
<dbReference type="Gene3D" id="3.30.565.10">
    <property type="entry name" value="Histidine kinase-like ATPase, C-terminal domain"/>
    <property type="match status" value="1"/>
</dbReference>
<dbReference type="PANTHER" id="PTHR43065">
    <property type="entry name" value="SENSOR HISTIDINE KINASE"/>
    <property type="match status" value="1"/>
</dbReference>
<dbReference type="InterPro" id="IPR036890">
    <property type="entry name" value="HATPase_C_sf"/>
</dbReference>
<dbReference type="GO" id="GO:0016301">
    <property type="term" value="F:kinase activity"/>
    <property type="evidence" value="ECO:0007669"/>
    <property type="project" value="UniProtKB-KW"/>
</dbReference>
<dbReference type="PRINTS" id="PR00344">
    <property type="entry name" value="BCTRLSENSOR"/>
</dbReference>
<keyword evidence="2" id="KW-0808">Transferase</keyword>
<protein>
    <recommendedName>
        <fullName evidence="7">Histidine kinase domain-containing protein</fullName>
    </recommendedName>
</protein>
<keyword evidence="4" id="KW-0418">Kinase</keyword>
<dbReference type="InterPro" id="IPR005467">
    <property type="entry name" value="His_kinase_dom"/>
</dbReference>
<keyword evidence="5" id="KW-0067">ATP-binding</keyword>
<dbReference type="PANTHER" id="PTHR43065:SF16">
    <property type="entry name" value="SENSORY HISTIDINE KINASE_PHOSPHATASE NTRB"/>
    <property type="match status" value="1"/>
</dbReference>
<evidence type="ECO:0000256" key="5">
    <source>
        <dbReference type="ARBA" id="ARBA00022840"/>
    </source>
</evidence>
<feature type="non-terminal residue" evidence="8">
    <location>
        <position position="146"/>
    </location>
</feature>
<feature type="domain" description="Histidine kinase" evidence="7">
    <location>
        <begin position="1"/>
        <end position="146"/>
    </location>
</feature>
<dbReference type="Pfam" id="PF02518">
    <property type="entry name" value="HATPase_c"/>
    <property type="match status" value="1"/>
</dbReference>
<keyword evidence="1" id="KW-0597">Phosphoprotein</keyword>
<evidence type="ECO:0000256" key="2">
    <source>
        <dbReference type="ARBA" id="ARBA00022679"/>
    </source>
</evidence>
<evidence type="ECO:0000259" key="7">
    <source>
        <dbReference type="PROSITE" id="PS50109"/>
    </source>
</evidence>
<dbReference type="EMBL" id="BART01037785">
    <property type="protein sequence ID" value="GAH10997.1"/>
    <property type="molecule type" value="Genomic_DNA"/>
</dbReference>
<name>X1CT99_9ZZZZ</name>
<organism evidence="8">
    <name type="scientific">marine sediment metagenome</name>
    <dbReference type="NCBI Taxonomy" id="412755"/>
    <lineage>
        <taxon>unclassified sequences</taxon>
        <taxon>metagenomes</taxon>
        <taxon>ecological metagenomes</taxon>
    </lineage>
</organism>
<accession>X1CT99</accession>
<dbReference type="InterPro" id="IPR003594">
    <property type="entry name" value="HATPase_dom"/>
</dbReference>
<evidence type="ECO:0000256" key="6">
    <source>
        <dbReference type="ARBA" id="ARBA00023012"/>
    </source>
</evidence>
<feature type="non-terminal residue" evidence="8">
    <location>
        <position position="1"/>
    </location>
</feature>
<dbReference type="PROSITE" id="PS50109">
    <property type="entry name" value="HIS_KIN"/>
    <property type="match status" value="1"/>
</dbReference>
<dbReference type="SUPFAM" id="SSF55874">
    <property type="entry name" value="ATPase domain of HSP90 chaperone/DNA topoisomerase II/histidine kinase"/>
    <property type="match status" value="1"/>
</dbReference>
<keyword evidence="6" id="KW-0902">Two-component regulatory system</keyword>
<dbReference type="GO" id="GO:0000160">
    <property type="term" value="P:phosphorelay signal transduction system"/>
    <property type="evidence" value="ECO:0007669"/>
    <property type="project" value="UniProtKB-KW"/>
</dbReference>
<gene>
    <name evidence="8" type="ORF">S01H4_63035</name>
</gene>
<sequence>QISPINVHSVSEYVAKLLQAECGQNISLIRDYDPSIPDIEGDNEQLIQAVLNISRNAMQSLLESGTENAKIIFRTRVRRNFSIGRQFHKIICKLEIIDNGPGINPEIAERIFFPMISDRNDGSGLGLPISQTIINRHHGLIECDSV</sequence>
<reference evidence="8" key="1">
    <citation type="journal article" date="2014" name="Front. Microbiol.">
        <title>High frequency of phylogenetically diverse reductive dehalogenase-homologous genes in deep subseafloor sedimentary metagenomes.</title>
        <authorList>
            <person name="Kawai M."/>
            <person name="Futagami T."/>
            <person name="Toyoda A."/>
            <person name="Takaki Y."/>
            <person name="Nishi S."/>
            <person name="Hori S."/>
            <person name="Arai W."/>
            <person name="Tsubouchi T."/>
            <person name="Morono Y."/>
            <person name="Uchiyama I."/>
            <person name="Ito T."/>
            <person name="Fujiyama A."/>
            <person name="Inagaki F."/>
            <person name="Takami H."/>
        </authorList>
    </citation>
    <scope>NUCLEOTIDE SEQUENCE</scope>
    <source>
        <strain evidence="8">Expedition CK06-06</strain>
    </source>
</reference>
<proteinExistence type="predicted"/>